<proteinExistence type="predicted"/>
<comment type="caution">
    <text evidence="2">The sequence shown here is derived from an EMBL/GenBank/DDBJ whole genome shotgun (WGS) entry which is preliminary data.</text>
</comment>
<evidence type="ECO:0000256" key="1">
    <source>
        <dbReference type="SAM" id="MobiDB-lite"/>
    </source>
</evidence>
<dbReference type="Proteomes" id="UP000037696">
    <property type="component" value="Unassembled WGS sequence"/>
</dbReference>
<protein>
    <submittedName>
        <fullName evidence="2">Uncharacterized protein</fullName>
    </submittedName>
</protein>
<reference evidence="2 3" key="1">
    <citation type="submission" date="2015-08" db="EMBL/GenBank/DDBJ databases">
        <title>Genome sequencing of Penicillium nordicum.</title>
        <authorList>
            <person name="Nguyen H.D."/>
            <person name="Seifert K.A."/>
        </authorList>
    </citation>
    <scope>NUCLEOTIDE SEQUENCE [LARGE SCALE GENOMIC DNA]</scope>
    <source>
        <strain evidence="2 3">DAOMC 185683</strain>
    </source>
</reference>
<keyword evidence="3" id="KW-1185">Reference proteome</keyword>
<evidence type="ECO:0000313" key="3">
    <source>
        <dbReference type="Proteomes" id="UP000037696"/>
    </source>
</evidence>
<dbReference type="EMBL" id="LHQQ01000085">
    <property type="protein sequence ID" value="KOS43271.1"/>
    <property type="molecule type" value="Genomic_DNA"/>
</dbReference>
<gene>
    <name evidence="2" type="ORF">ACN38_g5828</name>
</gene>
<evidence type="ECO:0000313" key="2">
    <source>
        <dbReference type="EMBL" id="KOS43271.1"/>
    </source>
</evidence>
<name>A0A0M8P950_9EURO</name>
<sequence>MSYTYCARQFACAVINERIRQRTYLDSADMRYQPSYSVYRSEPVRDFSPRYGPPVHEPPSRLFVVDPPDYEMASHYARRRYDSNVRLSVKLETRQPRYNKTHKKVRFDDSRYECEIRYPTQSPSRGYEPEFRYPQYSSRDPRSQNTWDSTPTAIRYETREPKVIRHGLHEISGSGRRLLRQRGRGPSIWSLHPH</sequence>
<dbReference type="OrthoDB" id="10508664at2759"/>
<feature type="region of interest" description="Disordered" evidence="1">
    <location>
        <begin position="118"/>
        <end position="154"/>
    </location>
</feature>
<accession>A0A0M8P950</accession>
<organism evidence="2 3">
    <name type="scientific">Penicillium nordicum</name>
    <dbReference type="NCBI Taxonomy" id="229535"/>
    <lineage>
        <taxon>Eukaryota</taxon>
        <taxon>Fungi</taxon>
        <taxon>Dikarya</taxon>
        <taxon>Ascomycota</taxon>
        <taxon>Pezizomycotina</taxon>
        <taxon>Eurotiomycetes</taxon>
        <taxon>Eurotiomycetidae</taxon>
        <taxon>Eurotiales</taxon>
        <taxon>Aspergillaceae</taxon>
        <taxon>Penicillium</taxon>
    </lineage>
</organism>
<feature type="compositionally biased region" description="Polar residues" evidence="1">
    <location>
        <begin position="135"/>
        <end position="152"/>
    </location>
</feature>
<dbReference type="AlphaFoldDB" id="A0A0M8P950"/>